<name>A0A0G1BCX7_9BACT</name>
<evidence type="ECO:0000313" key="1">
    <source>
        <dbReference type="EMBL" id="KKS71220.1"/>
    </source>
</evidence>
<reference evidence="1 2" key="1">
    <citation type="journal article" date="2015" name="Nature">
        <title>rRNA introns, odd ribosomes, and small enigmatic genomes across a large radiation of phyla.</title>
        <authorList>
            <person name="Brown C.T."/>
            <person name="Hug L.A."/>
            <person name="Thomas B.C."/>
            <person name="Sharon I."/>
            <person name="Castelle C.J."/>
            <person name="Singh A."/>
            <person name="Wilkins M.J."/>
            <person name="Williams K.H."/>
            <person name="Banfield J.F."/>
        </authorList>
    </citation>
    <scope>NUCLEOTIDE SEQUENCE [LARGE SCALE GENOMIC DNA]</scope>
</reference>
<protein>
    <submittedName>
        <fullName evidence="1">Uncharacterized protein</fullName>
    </submittedName>
</protein>
<organism evidence="1 2">
    <name type="scientific">Candidatus Daviesbacteria bacterium GW2011_GWA2_42_7</name>
    <dbReference type="NCBI Taxonomy" id="1618425"/>
    <lineage>
        <taxon>Bacteria</taxon>
        <taxon>Candidatus Daviesiibacteriota</taxon>
    </lineage>
</organism>
<dbReference type="InterPro" id="IPR011990">
    <property type="entry name" value="TPR-like_helical_dom_sf"/>
</dbReference>
<gene>
    <name evidence="1" type="ORF">UV41_C0003G0005</name>
</gene>
<dbReference type="EMBL" id="LCEJ01000003">
    <property type="protein sequence ID" value="KKS71220.1"/>
    <property type="molecule type" value="Genomic_DNA"/>
</dbReference>
<proteinExistence type="predicted"/>
<dbReference type="AlphaFoldDB" id="A0A0G1BCX7"/>
<evidence type="ECO:0000313" key="2">
    <source>
        <dbReference type="Proteomes" id="UP000034785"/>
    </source>
</evidence>
<sequence>MLAEVRAEVSYRLIRFGFENPVFGSKVALKVEEGATLDSARVADHRERDFAKSARLYYSVLNTSGDIDEKIWAFGGLVLQLINAHAFRQARELLRDQSPMLRAELPEDKRYFLEADAKGKEGRIESVERGYKPAIECFLTVEEILKKRGSERWTLEDKKAFSTAEHFLGKLKLELAVMGVNKEDNLQVSRGHLLRAIKMDTEIRGAGVEETVGYGFKELARNYLAAGNIKEADKALEEAIKHFEAYTKTTPRSNVLIEL</sequence>
<dbReference type="Proteomes" id="UP000034785">
    <property type="component" value="Unassembled WGS sequence"/>
</dbReference>
<accession>A0A0G1BCX7</accession>
<comment type="caution">
    <text evidence="1">The sequence shown here is derived from an EMBL/GenBank/DDBJ whole genome shotgun (WGS) entry which is preliminary data.</text>
</comment>
<dbReference type="SUPFAM" id="SSF48452">
    <property type="entry name" value="TPR-like"/>
    <property type="match status" value="1"/>
</dbReference>